<sequence>MNYLHTRQQFRAIYHPAEKKLEELIDFLYNNMIVGKDASIGFDLWIAITGNLAYALKLNTLGEQQQGVVVIDINKTTSKKVNPYYEFVGINEFAAALAYAEEELHSICL</sequence>
<keyword evidence="2" id="KW-1185">Reference proteome</keyword>
<name>A0ABQ1W0P8_9BACL</name>
<evidence type="ECO:0000313" key="2">
    <source>
        <dbReference type="Proteomes" id="UP000608420"/>
    </source>
</evidence>
<protein>
    <submittedName>
        <fullName evidence="1">Uncharacterized protein</fullName>
    </submittedName>
</protein>
<proteinExistence type="predicted"/>
<gene>
    <name evidence="1" type="ORF">GCM10010913_33610</name>
</gene>
<comment type="caution">
    <text evidence="1">The sequence shown here is derived from an EMBL/GenBank/DDBJ whole genome shotgun (WGS) entry which is preliminary data.</text>
</comment>
<accession>A0ABQ1W0P8</accession>
<reference evidence="2" key="1">
    <citation type="journal article" date="2019" name="Int. J. Syst. Evol. Microbiol.">
        <title>The Global Catalogue of Microorganisms (GCM) 10K type strain sequencing project: providing services to taxonomists for standard genome sequencing and annotation.</title>
        <authorList>
            <consortium name="The Broad Institute Genomics Platform"/>
            <consortium name="The Broad Institute Genome Sequencing Center for Infectious Disease"/>
            <person name="Wu L."/>
            <person name="Ma J."/>
        </authorList>
    </citation>
    <scope>NUCLEOTIDE SEQUENCE [LARGE SCALE GENOMIC DNA]</scope>
    <source>
        <strain evidence="2">CGMCC 1.15420</strain>
    </source>
</reference>
<dbReference type="EMBL" id="BMIW01000027">
    <property type="protein sequence ID" value="GGG09086.1"/>
    <property type="molecule type" value="Genomic_DNA"/>
</dbReference>
<organism evidence="1 2">
    <name type="scientific">Paenibacillus aceti</name>
    <dbReference type="NCBI Taxonomy" id="1820010"/>
    <lineage>
        <taxon>Bacteria</taxon>
        <taxon>Bacillati</taxon>
        <taxon>Bacillota</taxon>
        <taxon>Bacilli</taxon>
        <taxon>Bacillales</taxon>
        <taxon>Paenibacillaceae</taxon>
        <taxon>Paenibacillus</taxon>
    </lineage>
</organism>
<dbReference type="RefSeq" id="WP_120461603.1">
    <property type="nucleotide sequence ID" value="NZ_BMIW01000027.1"/>
</dbReference>
<evidence type="ECO:0000313" key="1">
    <source>
        <dbReference type="EMBL" id="GGG09086.1"/>
    </source>
</evidence>
<dbReference type="Proteomes" id="UP000608420">
    <property type="component" value="Unassembled WGS sequence"/>
</dbReference>